<dbReference type="Proteomes" id="UP000249542">
    <property type="component" value="Unassembled WGS sequence"/>
</dbReference>
<evidence type="ECO:0000313" key="1">
    <source>
        <dbReference type="EMBL" id="PZW40783.1"/>
    </source>
</evidence>
<accession>A0A2W7IQ43</accession>
<name>A0A2W7IQ43_9FLAO</name>
<keyword evidence="2" id="KW-1185">Reference proteome</keyword>
<protein>
    <submittedName>
        <fullName evidence="1">Uncharacterized protein</fullName>
    </submittedName>
</protein>
<gene>
    <name evidence="1" type="ORF">LX95_01851</name>
</gene>
<proteinExistence type="predicted"/>
<dbReference type="AlphaFoldDB" id="A0A2W7IQ43"/>
<dbReference type="EMBL" id="QKYV01000004">
    <property type="protein sequence ID" value="PZW40783.1"/>
    <property type="molecule type" value="Genomic_DNA"/>
</dbReference>
<reference evidence="1 2" key="1">
    <citation type="submission" date="2018-06" db="EMBL/GenBank/DDBJ databases">
        <title>Genomic Encyclopedia of Archaeal and Bacterial Type Strains, Phase II (KMG-II): from individual species to whole genera.</title>
        <authorList>
            <person name="Goeker M."/>
        </authorList>
    </citation>
    <scope>NUCLEOTIDE SEQUENCE [LARGE SCALE GENOMIC DNA]</scope>
    <source>
        <strain evidence="1 2">DSM 15361</strain>
    </source>
</reference>
<sequence>MLQYQEINQGIFDRVEFLKIISLMDSFFKFHIIEIFQSTL</sequence>
<comment type="caution">
    <text evidence="1">The sequence shown here is derived from an EMBL/GenBank/DDBJ whole genome shotgun (WGS) entry which is preliminary data.</text>
</comment>
<evidence type="ECO:0000313" key="2">
    <source>
        <dbReference type="Proteomes" id="UP000249542"/>
    </source>
</evidence>
<organism evidence="1 2">
    <name type="scientific">Mesonia algae</name>
    <dbReference type="NCBI Taxonomy" id="213248"/>
    <lineage>
        <taxon>Bacteria</taxon>
        <taxon>Pseudomonadati</taxon>
        <taxon>Bacteroidota</taxon>
        <taxon>Flavobacteriia</taxon>
        <taxon>Flavobacteriales</taxon>
        <taxon>Flavobacteriaceae</taxon>
        <taxon>Mesonia</taxon>
    </lineage>
</organism>